<proteinExistence type="predicted"/>
<protein>
    <submittedName>
        <fullName evidence="4">Uncharacterized protein</fullName>
    </submittedName>
</protein>
<keyword evidence="3" id="KW-0732">Signal</keyword>
<feature type="region of interest" description="Disordered" evidence="1">
    <location>
        <begin position="163"/>
        <end position="264"/>
    </location>
</feature>
<dbReference type="Proteomes" id="UP000635245">
    <property type="component" value="Unassembled WGS sequence"/>
</dbReference>
<keyword evidence="5" id="KW-1185">Reference proteome</keyword>
<comment type="caution">
    <text evidence="4">The sequence shown here is derived from an EMBL/GenBank/DDBJ whole genome shotgun (WGS) entry which is preliminary data.</text>
</comment>
<gene>
    <name evidence="4" type="ORF">JHE00_09815</name>
</gene>
<feature type="compositionally biased region" description="Low complexity" evidence="1">
    <location>
        <begin position="187"/>
        <end position="198"/>
    </location>
</feature>
<sequence length="311" mass="30348">MRTMPTALAGMTRKVFTTAALTAALAGGTVLTAGSAAAAVPPAPSCTAAVTGPIGEAVTVKGESVKDLVKRGAQEAKSVVLVHDLTIWPDHLARKISEETLTVGSVPDAQGGNVGGAVIGTAVRNALEGEAGLGALKSTQQKTLDVIENKVAGNCGLSLFASNFTPPTSDTPPPATGQPGGAPAPAPGAAGTPEAAPGVPQGTGGEAVAPRDYSGIPVASAPNADIAAPPGLRYPPSSGVPGSAEFGLLGADEGNGADTGQSNDVRNAGNADAIAAPASPSQVQLPMLLAVVALAGVTAALVRTWVLRKAS</sequence>
<dbReference type="AlphaFoldDB" id="A0A934QR00"/>
<accession>A0A934QR00</accession>
<keyword evidence="2" id="KW-1133">Transmembrane helix</keyword>
<keyword evidence="2" id="KW-0812">Transmembrane</keyword>
<organism evidence="4 5">
    <name type="scientific">Prauserella cavernicola</name>
    <dbReference type="NCBI Taxonomy" id="2800127"/>
    <lineage>
        <taxon>Bacteria</taxon>
        <taxon>Bacillati</taxon>
        <taxon>Actinomycetota</taxon>
        <taxon>Actinomycetes</taxon>
        <taxon>Pseudonocardiales</taxon>
        <taxon>Pseudonocardiaceae</taxon>
        <taxon>Prauserella</taxon>
    </lineage>
</organism>
<reference evidence="4" key="1">
    <citation type="submission" date="2020-12" db="EMBL/GenBank/DDBJ databases">
        <title>Prauserella sp. ASG 168, a novel actinomycete isolated from cave rock.</title>
        <authorList>
            <person name="Suriyachadkun C."/>
        </authorList>
    </citation>
    <scope>NUCLEOTIDE SEQUENCE</scope>
    <source>
        <strain evidence="4">ASG 168</strain>
    </source>
</reference>
<feature type="compositionally biased region" description="Pro residues" evidence="1">
    <location>
        <begin position="169"/>
        <end position="186"/>
    </location>
</feature>
<name>A0A934QR00_9PSEU</name>
<evidence type="ECO:0000313" key="5">
    <source>
        <dbReference type="Proteomes" id="UP000635245"/>
    </source>
</evidence>
<evidence type="ECO:0000256" key="1">
    <source>
        <dbReference type="SAM" id="MobiDB-lite"/>
    </source>
</evidence>
<evidence type="ECO:0000256" key="2">
    <source>
        <dbReference type="SAM" id="Phobius"/>
    </source>
</evidence>
<evidence type="ECO:0000313" key="4">
    <source>
        <dbReference type="EMBL" id="MBK1784622.1"/>
    </source>
</evidence>
<feature type="chain" id="PRO_5037979382" evidence="3">
    <location>
        <begin position="39"/>
        <end position="311"/>
    </location>
</feature>
<evidence type="ECO:0000256" key="3">
    <source>
        <dbReference type="SAM" id="SignalP"/>
    </source>
</evidence>
<keyword evidence="2" id="KW-0472">Membrane</keyword>
<feature type="transmembrane region" description="Helical" evidence="2">
    <location>
        <begin position="285"/>
        <end position="306"/>
    </location>
</feature>
<feature type="signal peptide" evidence="3">
    <location>
        <begin position="1"/>
        <end position="38"/>
    </location>
</feature>
<dbReference type="EMBL" id="JAENJH010000002">
    <property type="protein sequence ID" value="MBK1784622.1"/>
    <property type="molecule type" value="Genomic_DNA"/>
</dbReference>